<dbReference type="Proteomes" id="UP000222075">
    <property type="component" value="Segment"/>
</dbReference>
<sequence>MMKSLLFFRAAVAWIIGFFLFCCLLAMFGSMAFVISSAYWIKNG</sequence>
<dbReference type="EMBL" id="KR997933">
    <property type="protein sequence ID" value="AKU45337.1"/>
    <property type="molecule type" value="Genomic_DNA"/>
</dbReference>
<feature type="transmembrane region" description="Helical" evidence="1">
    <location>
        <begin position="12"/>
        <end position="41"/>
    </location>
</feature>
<evidence type="ECO:0000313" key="3">
    <source>
        <dbReference type="Proteomes" id="UP000222075"/>
    </source>
</evidence>
<evidence type="ECO:0000313" key="2">
    <source>
        <dbReference type="EMBL" id="AKU45337.1"/>
    </source>
</evidence>
<keyword evidence="1" id="KW-0812">Transmembrane</keyword>
<protein>
    <submittedName>
        <fullName evidence="2">Uncharacterized protein</fullName>
    </submittedName>
</protein>
<reference evidence="2 3" key="1">
    <citation type="journal article" date="2016" name="BMC Microbiol.">
        <title>Characterization of mycobacteria and mycobacteriophages isolated from compost at the Sao Paulo Zoo Park Foundation in Brazil and creation of the new mycobacteriophage Cluster U.</title>
        <authorList>
            <person name="Lima-Junior J.D."/>
            <person name="Viana-Niero C."/>
            <person name="Conde Oliveira D.V."/>
            <person name="Machado G.E."/>
            <person name="Rabello M.C."/>
            <person name="Martins-Junior J."/>
            <person name="Martins L.F."/>
            <person name="Digiampietri L.A."/>
            <person name="da Silva A.M."/>
            <person name="Setubal J.C."/>
            <person name="Russell D.A."/>
            <person name="Jacobs-Sera D."/>
            <person name="Pope W.H."/>
            <person name="Hatfull G.F."/>
            <person name="Leao S.C."/>
        </authorList>
    </citation>
    <scope>NUCLEOTIDE SEQUENCE [LARGE SCALE GENOMIC DNA]</scope>
</reference>
<keyword evidence="1" id="KW-0472">Membrane</keyword>
<keyword evidence="1" id="KW-1133">Transmembrane helix</keyword>
<organism evidence="2 3">
    <name type="scientific">Mycobacterium phage Madruga</name>
    <dbReference type="NCBI Taxonomy" id="1675552"/>
    <lineage>
        <taxon>Viruses</taxon>
        <taxon>Duplodnaviria</taxon>
        <taxon>Heunggongvirae</taxon>
        <taxon>Uroviricota</taxon>
        <taxon>Caudoviricetes</taxon>
        <taxon>Patiencevirus</taxon>
        <taxon>Patiencevirus patience</taxon>
    </lineage>
</organism>
<proteinExistence type="predicted"/>
<gene>
    <name evidence="2" type="ORF">MADRUGA_47</name>
</gene>
<evidence type="ECO:0000256" key="1">
    <source>
        <dbReference type="SAM" id="Phobius"/>
    </source>
</evidence>
<name>A0A0K1LS07_9CAUD</name>
<accession>A0A0K1LS07</accession>